<protein>
    <recommendedName>
        <fullName evidence="1">Reverse transcriptase domain-containing protein</fullName>
    </recommendedName>
</protein>
<organism evidence="2 3">
    <name type="scientific">Rotaria socialis</name>
    <dbReference type="NCBI Taxonomy" id="392032"/>
    <lineage>
        <taxon>Eukaryota</taxon>
        <taxon>Metazoa</taxon>
        <taxon>Spiralia</taxon>
        <taxon>Gnathifera</taxon>
        <taxon>Rotifera</taxon>
        <taxon>Eurotatoria</taxon>
        <taxon>Bdelloidea</taxon>
        <taxon>Philodinida</taxon>
        <taxon>Philodinidae</taxon>
        <taxon>Rotaria</taxon>
    </lineage>
</organism>
<evidence type="ECO:0000259" key="1">
    <source>
        <dbReference type="PROSITE" id="PS50878"/>
    </source>
</evidence>
<name>A0A821VE80_9BILA</name>
<dbReference type="PROSITE" id="PS50878">
    <property type="entry name" value="RT_POL"/>
    <property type="match status" value="1"/>
</dbReference>
<dbReference type="PANTHER" id="PTHR47027">
    <property type="entry name" value="REVERSE TRANSCRIPTASE DOMAIN-CONTAINING PROTEIN"/>
    <property type="match status" value="1"/>
</dbReference>
<evidence type="ECO:0000313" key="2">
    <source>
        <dbReference type="EMBL" id="CAF4906064.1"/>
    </source>
</evidence>
<sequence length="304" mass="34913">MFNILRHYGVPTKIVCAIEAIYHNSKSVVLVDGNVSEEFDVTTGVLQGDTLAPYLFITVIDYVMKNAQLYHTNEHGEYGFVTNKRQSSRQPPTCVHDLDFADDIALLENSFDRAQSQLVQTAKRATEVGLQINITKTQALTNQNTNNQTIQLDGQNIKWVDNFKYLGSMMLSTTTDIKIKNNIVYETIKEEPLTQTIQRRQLRYIGHCLRRNTNEFINMYALYTPKSGHGTRKRGRPRLNYPDYVARLINNDTPPTIEEIRKTAVNREEWQSNEFIIISNVTAAFHLKIAQAKVFPTWLHFTPV</sequence>
<dbReference type="PANTHER" id="PTHR47027:SF20">
    <property type="entry name" value="REVERSE TRANSCRIPTASE-LIKE PROTEIN WITH RNA-DIRECTED DNA POLYMERASE DOMAIN"/>
    <property type="match status" value="1"/>
</dbReference>
<dbReference type="InterPro" id="IPR000477">
    <property type="entry name" value="RT_dom"/>
</dbReference>
<gene>
    <name evidence="2" type="ORF">TOA249_LOCUS31041</name>
</gene>
<dbReference type="AlphaFoldDB" id="A0A821VE80"/>
<feature type="domain" description="Reverse transcriptase" evidence="1">
    <location>
        <begin position="1"/>
        <end position="170"/>
    </location>
</feature>
<dbReference type="Proteomes" id="UP000663838">
    <property type="component" value="Unassembled WGS sequence"/>
</dbReference>
<dbReference type="Pfam" id="PF00078">
    <property type="entry name" value="RVT_1"/>
    <property type="match status" value="1"/>
</dbReference>
<proteinExistence type="predicted"/>
<comment type="caution">
    <text evidence="2">The sequence shown here is derived from an EMBL/GenBank/DDBJ whole genome shotgun (WGS) entry which is preliminary data.</text>
</comment>
<evidence type="ECO:0000313" key="3">
    <source>
        <dbReference type="Proteomes" id="UP000663838"/>
    </source>
</evidence>
<reference evidence="2" key="1">
    <citation type="submission" date="2021-02" db="EMBL/GenBank/DDBJ databases">
        <authorList>
            <person name="Nowell W R."/>
        </authorList>
    </citation>
    <scope>NUCLEOTIDE SEQUENCE</scope>
</reference>
<accession>A0A821VE80</accession>
<dbReference type="EMBL" id="CAJOBS010005880">
    <property type="protein sequence ID" value="CAF4906064.1"/>
    <property type="molecule type" value="Genomic_DNA"/>
</dbReference>